<dbReference type="Pfam" id="PF00107">
    <property type="entry name" value="ADH_zinc_N"/>
    <property type="match status" value="1"/>
</dbReference>
<name>A0A7J9F671_9ROSI</name>
<dbReference type="Gene3D" id="3.90.180.10">
    <property type="entry name" value="Medium-chain alcohol dehydrogenases, catalytic domain"/>
    <property type="match status" value="1"/>
</dbReference>
<keyword evidence="5" id="KW-0560">Oxidoreductase</keyword>
<feature type="domain" description="Alcohol dehydrogenase-like C-terminal" evidence="8">
    <location>
        <begin position="198"/>
        <end position="280"/>
    </location>
</feature>
<comment type="similarity">
    <text evidence="7">Belongs to the zinc-containing alcohol dehydrogenase family. Class-IV subfamily.</text>
</comment>
<organism evidence="10 11">
    <name type="scientific">Gossypium trilobum</name>
    <dbReference type="NCBI Taxonomy" id="34281"/>
    <lineage>
        <taxon>Eukaryota</taxon>
        <taxon>Viridiplantae</taxon>
        <taxon>Streptophyta</taxon>
        <taxon>Embryophyta</taxon>
        <taxon>Tracheophyta</taxon>
        <taxon>Spermatophyta</taxon>
        <taxon>Magnoliopsida</taxon>
        <taxon>eudicotyledons</taxon>
        <taxon>Gunneridae</taxon>
        <taxon>Pentapetalae</taxon>
        <taxon>rosids</taxon>
        <taxon>malvids</taxon>
        <taxon>Malvales</taxon>
        <taxon>Malvaceae</taxon>
        <taxon>Malvoideae</taxon>
        <taxon>Gossypium</taxon>
    </lineage>
</organism>
<dbReference type="Proteomes" id="UP000593568">
    <property type="component" value="Unassembled WGS sequence"/>
</dbReference>
<keyword evidence="4" id="KW-0862">Zinc</keyword>
<proteinExistence type="inferred from homology"/>
<evidence type="ECO:0000256" key="5">
    <source>
        <dbReference type="ARBA" id="ARBA00023002"/>
    </source>
</evidence>
<keyword evidence="6" id="KW-0520">NAD</keyword>
<keyword evidence="11" id="KW-1185">Reference proteome</keyword>
<evidence type="ECO:0000256" key="3">
    <source>
        <dbReference type="ARBA" id="ARBA00022723"/>
    </source>
</evidence>
<comment type="subunit">
    <text evidence="2">Homodimer.</text>
</comment>
<evidence type="ECO:0000256" key="1">
    <source>
        <dbReference type="ARBA" id="ARBA00001947"/>
    </source>
</evidence>
<dbReference type="AlphaFoldDB" id="A0A7J9F671"/>
<evidence type="ECO:0000259" key="9">
    <source>
        <dbReference type="Pfam" id="PF08240"/>
    </source>
</evidence>
<gene>
    <name evidence="10" type="ORF">Gotri_004848</name>
</gene>
<keyword evidence="3" id="KW-0479">Metal-binding</keyword>
<dbReference type="SUPFAM" id="SSF51735">
    <property type="entry name" value="NAD(P)-binding Rossmann-fold domains"/>
    <property type="match status" value="1"/>
</dbReference>
<dbReference type="GO" id="GO:0051903">
    <property type="term" value="F:S-(hydroxymethyl)glutathione dehydrogenase [NAD(P)+] activity"/>
    <property type="evidence" value="ECO:0007669"/>
    <property type="project" value="TreeGrafter"/>
</dbReference>
<evidence type="ECO:0000256" key="4">
    <source>
        <dbReference type="ARBA" id="ARBA00022833"/>
    </source>
</evidence>
<dbReference type="InterPro" id="IPR036291">
    <property type="entry name" value="NAD(P)-bd_dom_sf"/>
</dbReference>
<evidence type="ECO:0000313" key="11">
    <source>
        <dbReference type="Proteomes" id="UP000593568"/>
    </source>
</evidence>
<dbReference type="GO" id="GO:0046294">
    <property type="term" value="P:formaldehyde catabolic process"/>
    <property type="evidence" value="ECO:0007669"/>
    <property type="project" value="TreeGrafter"/>
</dbReference>
<dbReference type="EMBL" id="JABEZW010000011">
    <property type="protein sequence ID" value="MBA0780790.1"/>
    <property type="molecule type" value="Genomic_DNA"/>
</dbReference>
<protein>
    <submittedName>
        <fullName evidence="10">Uncharacterized protein</fullName>
    </submittedName>
</protein>
<evidence type="ECO:0000256" key="2">
    <source>
        <dbReference type="ARBA" id="ARBA00011738"/>
    </source>
</evidence>
<dbReference type="GO" id="GO:0008270">
    <property type="term" value="F:zinc ion binding"/>
    <property type="evidence" value="ECO:0007669"/>
    <property type="project" value="TreeGrafter"/>
</dbReference>
<accession>A0A7J9F671</accession>
<feature type="domain" description="Alcohol dehydrogenase-like N-terminal" evidence="9">
    <location>
        <begin position="33"/>
        <end position="155"/>
    </location>
</feature>
<dbReference type="Gene3D" id="3.40.50.720">
    <property type="entry name" value="NAD(P)-binding Rossmann-like Domain"/>
    <property type="match status" value="1"/>
</dbReference>
<dbReference type="InterPro" id="IPR013149">
    <property type="entry name" value="ADH-like_C"/>
</dbReference>
<comment type="cofactor">
    <cofactor evidence="1">
        <name>Zn(2+)</name>
        <dbReference type="ChEBI" id="CHEBI:29105"/>
    </cofactor>
</comment>
<dbReference type="InterPro" id="IPR013154">
    <property type="entry name" value="ADH-like_N"/>
</dbReference>
<dbReference type="InterPro" id="IPR011032">
    <property type="entry name" value="GroES-like_sf"/>
</dbReference>
<evidence type="ECO:0000313" key="10">
    <source>
        <dbReference type="EMBL" id="MBA0780790.1"/>
    </source>
</evidence>
<dbReference type="GO" id="GO:0005829">
    <property type="term" value="C:cytosol"/>
    <property type="evidence" value="ECO:0007669"/>
    <property type="project" value="TreeGrafter"/>
</dbReference>
<dbReference type="SUPFAM" id="SSF50129">
    <property type="entry name" value="GroES-like"/>
    <property type="match status" value="1"/>
</dbReference>
<dbReference type="PANTHER" id="PTHR43880:SF38">
    <property type="entry name" value="ALCOHOL DEHYDROGENASE-RELATED"/>
    <property type="match status" value="1"/>
</dbReference>
<comment type="caution">
    <text evidence="10">The sequence shown here is derived from an EMBL/GenBank/DDBJ whole genome shotgun (WGS) entry which is preliminary data.</text>
</comment>
<evidence type="ECO:0000256" key="6">
    <source>
        <dbReference type="ARBA" id="ARBA00023027"/>
    </source>
</evidence>
<evidence type="ECO:0000259" key="8">
    <source>
        <dbReference type="Pfam" id="PF00107"/>
    </source>
</evidence>
<evidence type="ECO:0000256" key="7">
    <source>
        <dbReference type="ARBA" id="ARBA00060764"/>
    </source>
</evidence>
<sequence length="317" mass="34477">MKYIFIDVAGIVSWGKGEPLKVEEIQVEPPKSYEVRVKMLYASVCHTDLLFANGFPIVSTSKSYCLAWVVESIGEGVTGLREGDLVIPTYVAECRTCENCMSEKTNLCLKYPTSYNGLMLDGSSRMTIGGQTAYHAFSCSTWCQYMVINLNFLLKIDPKTPLPDAAFLSCGLSTGYGAAWKEPMLQNASSVAVFGLGPVGLGAIKGAKSRGAIKVIGIDKNPMKEAKGQAFGMTDFINPEQSDKPIAELVKDLTGGMGVDYSLECTGVPPLINQAIQSTKLEIQLDELKSHEIKLEDANKVLELLKQPDCVKILINI</sequence>
<dbReference type="FunFam" id="3.90.180.10:FF:000067">
    <property type="entry name" value="alcohol dehydrogenase 1-like isoform X1"/>
    <property type="match status" value="1"/>
</dbReference>
<reference evidence="10 11" key="1">
    <citation type="journal article" date="2019" name="Genome Biol. Evol.">
        <title>Insights into the evolution of the New World diploid cottons (Gossypium, subgenus Houzingenia) based on genome sequencing.</title>
        <authorList>
            <person name="Grover C.E."/>
            <person name="Arick M.A. 2nd"/>
            <person name="Thrash A."/>
            <person name="Conover J.L."/>
            <person name="Sanders W.S."/>
            <person name="Peterson D.G."/>
            <person name="Frelichowski J.E."/>
            <person name="Scheffler J.A."/>
            <person name="Scheffler B.E."/>
            <person name="Wendel J.F."/>
        </authorList>
    </citation>
    <scope>NUCLEOTIDE SEQUENCE [LARGE SCALE GENOMIC DNA]</scope>
    <source>
        <strain evidence="10">8</strain>
        <tissue evidence="10">Leaf</tissue>
    </source>
</reference>
<dbReference type="FunFam" id="3.40.50.720:FF:000003">
    <property type="entry name" value="S-(hydroxymethyl)glutathione dehydrogenase"/>
    <property type="match status" value="1"/>
</dbReference>
<dbReference type="Pfam" id="PF08240">
    <property type="entry name" value="ADH_N"/>
    <property type="match status" value="1"/>
</dbReference>
<dbReference type="PANTHER" id="PTHR43880">
    <property type="entry name" value="ALCOHOL DEHYDROGENASE"/>
    <property type="match status" value="1"/>
</dbReference>